<dbReference type="EMBL" id="VZUB01038620">
    <property type="protein sequence ID" value="NXU79907.1"/>
    <property type="molecule type" value="Genomic_DNA"/>
</dbReference>
<protein>
    <submittedName>
        <fullName evidence="2">CC180 protein</fullName>
    </submittedName>
</protein>
<dbReference type="Pfam" id="PF14644">
    <property type="entry name" value="DUF4456"/>
    <property type="match status" value="1"/>
</dbReference>
<accession>A0A7L3NLT6</accession>
<evidence type="ECO:0000313" key="2">
    <source>
        <dbReference type="EMBL" id="NXU79907.1"/>
    </source>
</evidence>
<sequence length="84" mass="10012">EDLPKTFECCAEMFKQKLLSFQSQIDGHYNTFLIGFHNQLIMFEKELPSVSQLVFAELLKEHEQKLSYSTSRILHPFNKQMEDW</sequence>
<keyword evidence="3" id="KW-1185">Reference proteome</keyword>
<dbReference type="Proteomes" id="UP000579904">
    <property type="component" value="Unassembled WGS sequence"/>
</dbReference>
<name>A0A7L3NLT6_9AVES</name>
<feature type="domain" description="DUF4456" evidence="1">
    <location>
        <begin position="2"/>
        <end position="84"/>
    </location>
</feature>
<dbReference type="AlphaFoldDB" id="A0A7L3NLT6"/>
<reference evidence="2 3" key="1">
    <citation type="submission" date="2019-09" db="EMBL/GenBank/DDBJ databases">
        <title>Bird 10,000 Genomes (B10K) Project - Family phase.</title>
        <authorList>
            <person name="Zhang G."/>
        </authorList>
    </citation>
    <scope>NUCLEOTIDE SEQUENCE [LARGE SCALE GENOMIC DNA]</scope>
    <source>
        <strain evidence="2">OUT-0002</strain>
    </source>
</reference>
<evidence type="ECO:0000313" key="3">
    <source>
        <dbReference type="Proteomes" id="UP000579904"/>
    </source>
</evidence>
<gene>
    <name evidence="2" type="primary">Ccdc180_0</name>
    <name evidence="2" type="ORF">OREMEL_R05272</name>
</gene>
<feature type="non-terminal residue" evidence="2">
    <location>
        <position position="1"/>
    </location>
</feature>
<evidence type="ECO:0000259" key="1">
    <source>
        <dbReference type="Pfam" id="PF14644"/>
    </source>
</evidence>
<organism evidence="2 3">
    <name type="scientific">Oreotrochilus melanogaster</name>
    <dbReference type="NCBI Taxonomy" id="689266"/>
    <lineage>
        <taxon>Eukaryota</taxon>
        <taxon>Metazoa</taxon>
        <taxon>Chordata</taxon>
        <taxon>Craniata</taxon>
        <taxon>Vertebrata</taxon>
        <taxon>Euteleostomi</taxon>
        <taxon>Archelosauria</taxon>
        <taxon>Archosauria</taxon>
        <taxon>Dinosauria</taxon>
        <taxon>Saurischia</taxon>
        <taxon>Theropoda</taxon>
        <taxon>Coelurosauria</taxon>
        <taxon>Aves</taxon>
        <taxon>Neognathae</taxon>
        <taxon>Neoaves</taxon>
        <taxon>Strisores</taxon>
        <taxon>Apodiformes</taxon>
        <taxon>Trochilidae</taxon>
        <taxon>Oreotrochilus</taxon>
    </lineage>
</organism>
<feature type="non-terminal residue" evidence="2">
    <location>
        <position position="84"/>
    </location>
</feature>
<dbReference type="OrthoDB" id="431588at2759"/>
<dbReference type="InterPro" id="IPR027914">
    <property type="entry name" value="DUF4456"/>
</dbReference>
<comment type="caution">
    <text evidence="2">The sequence shown here is derived from an EMBL/GenBank/DDBJ whole genome shotgun (WGS) entry which is preliminary data.</text>
</comment>
<proteinExistence type="predicted"/>